<gene>
    <name evidence="2" type="ORF">E2562_021067</name>
</gene>
<evidence type="ECO:0000313" key="2">
    <source>
        <dbReference type="EMBL" id="KAF0889009.1"/>
    </source>
</evidence>
<dbReference type="EMBL" id="SPHZ02000012">
    <property type="protein sequence ID" value="KAF0889009.1"/>
    <property type="molecule type" value="Genomic_DNA"/>
</dbReference>
<comment type="caution">
    <text evidence="2">The sequence shown here is derived from an EMBL/GenBank/DDBJ whole genome shotgun (WGS) entry which is preliminary data.</text>
</comment>
<reference evidence="2 3" key="1">
    <citation type="submission" date="2019-11" db="EMBL/GenBank/DDBJ databases">
        <title>Whole genome sequence of Oryza granulata.</title>
        <authorList>
            <person name="Li W."/>
        </authorList>
    </citation>
    <scope>NUCLEOTIDE SEQUENCE [LARGE SCALE GENOMIC DNA]</scope>
    <source>
        <strain evidence="3">cv. Menghai</strain>
        <tissue evidence="2">Leaf</tissue>
    </source>
</reference>
<feature type="region of interest" description="Disordered" evidence="1">
    <location>
        <begin position="1"/>
        <end position="37"/>
    </location>
</feature>
<name>A0A6G1BM16_9ORYZ</name>
<protein>
    <submittedName>
        <fullName evidence="2">Uncharacterized protein</fullName>
    </submittedName>
</protein>
<dbReference type="AlphaFoldDB" id="A0A6G1BM16"/>
<feature type="region of interest" description="Disordered" evidence="1">
    <location>
        <begin position="52"/>
        <end position="84"/>
    </location>
</feature>
<accession>A0A6G1BM16</accession>
<proteinExistence type="predicted"/>
<evidence type="ECO:0000256" key="1">
    <source>
        <dbReference type="SAM" id="MobiDB-lite"/>
    </source>
</evidence>
<keyword evidence="3" id="KW-1185">Reference proteome</keyword>
<dbReference type="Proteomes" id="UP000479710">
    <property type="component" value="Unassembled WGS sequence"/>
</dbReference>
<sequence>MDPTAISSFLTSGRGVTPSPLAGAEEAESEQPKPRRHQIWRLFHAAGRDVESLGEPRFGEGGGRTASATGGRSREEATALTTRMLSRDPVFSLAAAAPSRHT</sequence>
<feature type="compositionally biased region" description="Polar residues" evidence="1">
    <location>
        <begin position="1"/>
        <end position="11"/>
    </location>
</feature>
<organism evidence="2 3">
    <name type="scientific">Oryza meyeriana var. granulata</name>
    <dbReference type="NCBI Taxonomy" id="110450"/>
    <lineage>
        <taxon>Eukaryota</taxon>
        <taxon>Viridiplantae</taxon>
        <taxon>Streptophyta</taxon>
        <taxon>Embryophyta</taxon>
        <taxon>Tracheophyta</taxon>
        <taxon>Spermatophyta</taxon>
        <taxon>Magnoliopsida</taxon>
        <taxon>Liliopsida</taxon>
        <taxon>Poales</taxon>
        <taxon>Poaceae</taxon>
        <taxon>BOP clade</taxon>
        <taxon>Oryzoideae</taxon>
        <taxon>Oryzeae</taxon>
        <taxon>Oryzinae</taxon>
        <taxon>Oryza</taxon>
        <taxon>Oryza meyeriana</taxon>
    </lineage>
</organism>
<evidence type="ECO:0000313" key="3">
    <source>
        <dbReference type="Proteomes" id="UP000479710"/>
    </source>
</evidence>